<dbReference type="Gene3D" id="2.30.30.40">
    <property type="entry name" value="SH3 Domains"/>
    <property type="match status" value="1"/>
</dbReference>
<dbReference type="PRINTS" id="PR00344">
    <property type="entry name" value="BCTRLSENSOR"/>
</dbReference>
<proteinExistence type="predicted"/>
<dbReference type="Gene3D" id="3.30.565.10">
    <property type="entry name" value="Histidine kinase-like ATPase, C-terminal domain"/>
    <property type="match status" value="1"/>
</dbReference>
<dbReference type="InterPro" id="IPR051315">
    <property type="entry name" value="Bact_Chemotaxis_CheA"/>
</dbReference>
<dbReference type="InterPro" id="IPR002545">
    <property type="entry name" value="CheW-lke_dom"/>
</dbReference>
<keyword evidence="4" id="KW-0808">Transferase</keyword>
<dbReference type="SMART" id="SM00073">
    <property type="entry name" value="HPT"/>
    <property type="match status" value="1"/>
</dbReference>
<dbReference type="GO" id="GO:0005737">
    <property type="term" value="C:cytoplasm"/>
    <property type="evidence" value="ECO:0007669"/>
    <property type="project" value="InterPro"/>
</dbReference>
<dbReference type="Pfam" id="PF01584">
    <property type="entry name" value="CheW"/>
    <property type="match status" value="1"/>
</dbReference>
<sequence length="794" mass="87505">MTNLFSSFLDDYFAECDEHLMAIRQNLLFVEPYVNQPLLSRSILDKLFGSFHSIKGLSGMVGVNEAEQLAHEMESYLRALRDNKVVLTTEGLDALLSGTKILEEVITAYRIQNPAPDIVPICDRFRTIFTKPEAQEQEQEKSELQEKVELNLPGQSIPTVADTQPKAPKSLKLKPEESIQLAAALEKGNRAWQFEFLPGTEKAARGINVNTVRQRLQSIGQLIHAEPIALENGGIAFDFIVVSNADTDTFADWEKDGISYLPYSEQEIKSQQSTVNSQNEESENGRAGERESGGAEIKSQKSTVKSQKEERESGTTAESPRKAENLDNISPTPPLPHSPAPPLPFTVAPSNVVRVDLARLDELMQMVGELVITRSRLADNLNNLKTILPASHLRTLRETNLTLERQLRDLREGVMRVRMVPIGEIFVRMQFAIRDLVKETQKQVVLEVSGETTEIDKFIVERMMNPLLHLVRNAVSHGLEEQQERVRWGKSPQGKIALRATTVGEMVTIEVEDDGRGVNVEAVTSSAREQESIGADTTLSSETLLDLICASGFSTRKEADLTSGRGVGMTVVKNTVTELGGFLSLDTQVGRGTRFIIQLPLTLAIADALIVSVSGQTFAIPLSSVHEITQVPSADVTLYPTFANASVMGGEWGDKFFKPLRESKWENNEMIAHRGTVLPLIRLARIFNLENEIPGSDAEENLQPTLKKELNTQTNILQSINSQSLLNLVVVGNGFSAAAIVVDRILGQREIVVRPLTDPLVQVTGIAGATELGDGYAVLILDIIALTRAARIKN</sequence>
<name>A0A926ZJU7_9CYAN</name>
<keyword evidence="13" id="KW-1185">Reference proteome</keyword>
<evidence type="ECO:0000256" key="7">
    <source>
        <dbReference type="PROSITE-ProRule" id="PRU00110"/>
    </source>
</evidence>
<keyword evidence="3 7" id="KW-0597">Phosphoprotein</keyword>
<dbReference type="InterPro" id="IPR036097">
    <property type="entry name" value="HisK_dim/P_sf"/>
</dbReference>
<dbReference type="PANTHER" id="PTHR43395:SF1">
    <property type="entry name" value="CHEMOTAXIS PROTEIN CHEA"/>
    <property type="match status" value="1"/>
</dbReference>
<keyword evidence="6" id="KW-0902">Two-component regulatory system</keyword>
<feature type="compositionally biased region" description="Basic and acidic residues" evidence="8">
    <location>
        <begin position="306"/>
        <end position="325"/>
    </location>
</feature>
<dbReference type="InterPro" id="IPR036641">
    <property type="entry name" value="HPT_dom_sf"/>
</dbReference>
<dbReference type="InterPro" id="IPR004358">
    <property type="entry name" value="Sig_transdc_His_kin-like_C"/>
</dbReference>
<evidence type="ECO:0000259" key="11">
    <source>
        <dbReference type="PROSITE" id="PS50894"/>
    </source>
</evidence>
<dbReference type="InterPro" id="IPR036061">
    <property type="entry name" value="CheW-like_dom_sf"/>
</dbReference>
<dbReference type="EC" id="2.7.13.3" evidence="2"/>
<dbReference type="PANTHER" id="PTHR43395">
    <property type="entry name" value="SENSOR HISTIDINE KINASE CHEA"/>
    <property type="match status" value="1"/>
</dbReference>
<feature type="region of interest" description="Disordered" evidence="8">
    <location>
        <begin position="269"/>
        <end position="343"/>
    </location>
</feature>
<dbReference type="FunFam" id="3.30.565.10:FF:000016">
    <property type="entry name" value="Chemotaxis protein CheA, putative"/>
    <property type="match status" value="1"/>
</dbReference>
<dbReference type="EMBL" id="JACJPW010000151">
    <property type="protein sequence ID" value="MBD2185918.1"/>
    <property type="molecule type" value="Genomic_DNA"/>
</dbReference>
<dbReference type="CDD" id="cd00088">
    <property type="entry name" value="HPT"/>
    <property type="match status" value="1"/>
</dbReference>
<keyword evidence="5" id="KW-0418">Kinase</keyword>
<evidence type="ECO:0000256" key="1">
    <source>
        <dbReference type="ARBA" id="ARBA00000085"/>
    </source>
</evidence>
<dbReference type="Pfam" id="PF02895">
    <property type="entry name" value="H-kinase_dim"/>
    <property type="match status" value="1"/>
</dbReference>
<accession>A0A926ZJU7</accession>
<evidence type="ECO:0000313" key="12">
    <source>
        <dbReference type="EMBL" id="MBD2185918.1"/>
    </source>
</evidence>
<evidence type="ECO:0000313" key="13">
    <source>
        <dbReference type="Proteomes" id="UP000641646"/>
    </source>
</evidence>
<dbReference type="Pfam" id="PF01627">
    <property type="entry name" value="Hpt"/>
    <property type="match status" value="1"/>
</dbReference>
<feature type="compositionally biased region" description="Polar residues" evidence="8">
    <location>
        <begin position="269"/>
        <end position="278"/>
    </location>
</feature>
<feature type="compositionally biased region" description="Pro residues" evidence="8">
    <location>
        <begin position="331"/>
        <end position="343"/>
    </location>
</feature>
<reference evidence="12" key="2">
    <citation type="submission" date="2020-08" db="EMBL/GenBank/DDBJ databases">
        <authorList>
            <person name="Chen M."/>
            <person name="Teng W."/>
            <person name="Zhao L."/>
            <person name="Hu C."/>
            <person name="Zhou Y."/>
            <person name="Han B."/>
            <person name="Song L."/>
            <person name="Shu W."/>
        </authorList>
    </citation>
    <scope>NUCLEOTIDE SEQUENCE</scope>
    <source>
        <strain evidence="12">FACHB-1375</strain>
    </source>
</reference>
<dbReference type="PROSITE" id="PS50894">
    <property type="entry name" value="HPT"/>
    <property type="match status" value="1"/>
</dbReference>
<dbReference type="InterPro" id="IPR037006">
    <property type="entry name" value="CheA-like_homodim_sf"/>
</dbReference>
<dbReference type="SUPFAM" id="SSF55874">
    <property type="entry name" value="ATPase domain of HSP90 chaperone/DNA topoisomerase II/histidine kinase"/>
    <property type="match status" value="1"/>
</dbReference>
<evidence type="ECO:0000259" key="9">
    <source>
        <dbReference type="PROSITE" id="PS50109"/>
    </source>
</evidence>
<evidence type="ECO:0000256" key="4">
    <source>
        <dbReference type="ARBA" id="ARBA00022679"/>
    </source>
</evidence>
<dbReference type="RefSeq" id="WP_190474715.1">
    <property type="nucleotide sequence ID" value="NZ_JACJPW010000151.1"/>
</dbReference>
<organism evidence="12 13">
    <name type="scientific">Aerosakkonema funiforme FACHB-1375</name>
    <dbReference type="NCBI Taxonomy" id="2949571"/>
    <lineage>
        <taxon>Bacteria</taxon>
        <taxon>Bacillati</taxon>
        <taxon>Cyanobacteriota</taxon>
        <taxon>Cyanophyceae</taxon>
        <taxon>Oscillatoriophycideae</taxon>
        <taxon>Aerosakkonematales</taxon>
        <taxon>Aerosakkonemataceae</taxon>
        <taxon>Aerosakkonema</taxon>
    </lineage>
</organism>
<dbReference type="PROSITE" id="PS50109">
    <property type="entry name" value="HIS_KIN"/>
    <property type="match status" value="1"/>
</dbReference>
<dbReference type="Pfam" id="PF02518">
    <property type="entry name" value="HATPase_c"/>
    <property type="match status" value="1"/>
</dbReference>
<feature type="domain" description="CheW-like" evidence="10">
    <location>
        <begin position="605"/>
        <end position="792"/>
    </location>
</feature>
<dbReference type="SMART" id="SM01231">
    <property type="entry name" value="H-kinase_dim"/>
    <property type="match status" value="1"/>
</dbReference>
<evidence type="ECO:0000256" key="3">
    <source>
        <dbReference type="ARBA" id="ARBA00022553"/>
    </source>
</evidence>
<dbReference type="SUPFAM" id="SSF47384">
    <property type="entry name" value="Homodimeric domain of signal transducing histidine kinase"/>
    <property type="match status" value="1"/>
</dbReference>
<dbReference type="SMART" id="SM00387">
    <property type="entry name" value="HATPase_c"/>
    <property type="match status" value="1"/>
</dbReference>
<gene>
    <name evidence="12" type="ORF">H6G03_33480</name>
</gene>
<dbReference type="SUPFAM" id="SSF50341">
    <property type="entry name" value="CheW-like"/>
    <property type="match status" value="1"/>
</dbReference>
<protein>
    <recommendedName>
        <fullName evidence="2">histidine kinase</fullName>
        <ecNumber evidence="2">2.7.13.3</ecNumber>
    </recommendedName>
</protein>
<evidence type="ECO:0000256" key="5">
    <source>
        <dbReference type="ARBA" id="ARBA00022777"/>
    </source>
</evidence>
<dbReference type="InterPro" id="IPR036890">
    <property type="entry name" value="HATPase_C_sf"/>
</dbReference>
<dbReference type="Gene3D" id="1.10.287.560">
    <property type="entry name" value="Histidine kinase CheA-like, homodimeric domain"/>
    <property type="match status" value="1"/>
</dbReference>
<feature type="domain" description="HPt" evidence="11">
    <location>
        <begin position="1"/>
        <end position="109"/>
    </location>
</feature>
<feature type="modified residue" description="Phosphohistidine" evidence="7">
    <location>
        <position position="52"/>
    </location>
</feature>
<evidence type="ECO:0000256" key="8">
    <source>
        <dbReference type="SAM" id="MobiDB-lite"/>
    </source>
</evidence>
<evidence type="ECO:0000256" key="2">
    <source>
        <dbReference type="ARBA" id="ARBA00012438"/>
    </source>
</evidence>
<dbReference type="InterPro" id="IPR005467">
    <property type="entry name" value="His_kinase_dom"/>
</dbReference>
<dbReference type="InterPro" id="IPR003594">
    <property type="entry name" value="HATPase_dom"/>
</dbReference>
<dbReference type="GO" id="GO:0000155">
    <property type="term" value="F:phosphorelay sensor kinase activity"/>
    <property type="evidence" value="ECO:0007669"/>
    <property type="project" value="InterPro"/>
</dbReference>
<dbReference type="PROSITE" id="PS50851">
    <property type="entry name" value="CHEW"/>
    <property type="match status" value="1"/>
</dbReference>
<dbReference type="InterPro" id="IPR004105">
    <property type="entry name" value="CheA-like_dim"/>
</dbReference>
<dbReference type="SMART" id="SM00260">
    <property type="entry name" value="CheW"/>
    <property type="match status" value="1"/>
</dbReference>
<evidence type="ECO:0000259" key="10">
    <source>
        <dbReference type="PROSITE" id="PS50851"/>
    </source>
</evidence>
<comment type="caution">
    <text evidence="12">The sequence shown here is derived from an EMBL/GenBank/DDBJ whole genome shotgun (WGS) entry which is preliminary data.</text>
</comment>
<comment type="catalytic activity">
    <reaction evidence="1">
        <text>ATP + protein L-histidine = ADP + protein N-phospho-L-histidine.</text>
        <dbReference type="EC" id="2.7.13.3"/>
    </reaction>
</comment>
<dbReference type="GO" id="GO:0006935">
    <property type="term" value="P:chemotaxis"/>
    <property type="evidence" value="ECO:0007669"/>
    <property type="project" value="InterPro"/>
</dbReference>
<evidence type="ECO:0000256" key="6">
    <source>
        <dbReference type="ARBA" id="ARBA00023012"/>
    </source>
</evidence>
<feature type="domain" description="Histidine kinase" evidence="9">
    <location>
        <begin position="334"/>
        <end position="603"/>
    </location>
</feature>
<reference evidence="12" key="1">
    <citation type="journal article" date="2015" name="ISME J.">
        <title>Draft Genome Sequence of Streptomyces incarnatus NRRL8089, which Produces the Nucleoside Antibiotic Sinefungin.</title>
        <authorList>
            <person name="Oshima K."/>
            <person name="Hattori M."/>
            <person name="Shimizu H."/>
            <person name="Fukuda K."/>
            <person name="Nemoto M."/>
            <person name="Inagaki K."/>
            <person name="Tamura T."/>
        </authorList>
    </citation>
    <scope>NUCLEOTIDE SEQUENCE</scope>
    <source>
        <strain evidence="12">FACHB-1375</strain>
    </source>
</reference>
<feature type="compositionally biased region" description="Basic and acidic residues" evidence="8">
    <location>
        <begin position="283"/>
        <end position="293"/>
    </location>
</feature>
<dbReference type="AlphaFoldDB" id="A0A926ZJU7"/>
<dbReference type="Gene3D" id="1.20.120.160">
    <property type="entry name" value="HPT domain"/>
    <property type="match status" value="1"/>
</dbReference>
<dbReference type="Proteomes" id="UP000641646">
    <property type="component" value="Unassembled WGS sequence"/>
</dbReference>
<dbReference type="InterPro" id="IPR008207">
    <property type="entry name" value="Sig_transdc_His_kin_Hpt_dom"/>
</dbReference>
<dbReference type="SUPFAM" id="SSF47226">
    <property type="entry name" value="Histidine-containing phosphotransfer domain, HPT domain"/>
    <property type="match status" value="1"/>
</dbReference>